<sequence length="83" mass="10097">MLGIFNFKRNFEMKDLDLIKLVEITSKNFNNEKIDPKLYPKFSFVNENIWKEIAKDYFGYYCYTVAYYCILVLKETQKATQKW</sequence>
<gene>
    <name evidence="1" type="ORF">BpHYR1_018749</name>
</gene>
<protein>
    <submittedName>
        <fullName evidence="1">Uncharacterized protein</fullName>
    </submittedName>
</protein>
<name>A0A3M7QPP1_BRAPC</name>
<dbReference type="EMBL" id="REGN01005524">
    <property type="protein sequence ID" value="RNA13041.1"/>
    <property type="molecule type" value="Genomic_DNA"/>
</dbReference>
<comment type="caution">
    <text evidence="1">The sequence shown here is derived from an EMBL/GenBank/DDBJ whole genome shotgun (WGS) entry which is preliminary data.</text>
</comment>
<reference evidence="1 2" key="1">
    <citation type="journal article" date="2018" name="Sci. Rep.">
        <title>Genomic signatures of local adaptation to the degree of environmental predictability in rotifers.</title>
        <authorList>
            <person name="Franch-Gras L."/>
            <person name="Hahn C."/>
            <person name="Garcia-Roger E.M."/>
            <person name="Carmona M.J."/>
            <person name="Serra M."/>
            <person name="Gomez A."/>
        </authorList>
    </citation>
    <scope>NUCLEOTIDE SEQUENCE [LARGE SCALE GENOMIC DNA]</scope>
    <source>
        <strain evidence="1">HYR1</strain>
    </source>
</reference>
<organism evidence="1 2">
    <name type="scientific">Brachionus plicatilis</name>
    <name type="common">Marine rotifer</name>
    <name type="synonym">Brachionus muelleri</name>
    <dbReference type="NCBI Taxonomy" id="10195"/>
    <lineage>
        <taxon>Eukaryota</taxon>
        <taxon>Metazoa</taxon>
        <taxon>Spiralia</taxon>
        <taxon>Gnathifera</taxon>
        <taxon>Rotifera</taxon>
        <taxon>Eurotatoria</taxon>
        <taxon>Monogononta</taxon>
        <taxon>Pseudotrocha</taxon>
        <taxon>Ploima</taxon>
        <taxon>Brachionidae</taxon>
        <taxon>Brachionus</taxon>
    </lineage>
</organism>
<keyword evidence="2" id="KW-1185">Reference proteome</keyword>
<accession>A0A3M7QPP1</accession>
<dbReference type="AlphaFoldDB" id="A0A3M7QPP1"/>
<evidence type="ECO:0000313" key="2">
    <source>
        <dbReference type="Proteomes" id="UP000276133"/>
    </source>
</evidence>
<dbReference type="Proteomes" id="UP000276133">
    <property type="component" value="Unassembled WGS sequence"/>
</dbReference>
<proteinExistence type="predicted"/>
<evidence type="ECO:0000313" key="1">
    <source>
        <dbReference type="EMBL" id="RNA13041.1"/>
    </source>
</evidence>